<organism evidence="2 3">
    <name type="scientific">Coemansia brasiliensis</name>
    <dbReference type="NCBI Taxonomy" id="2650707"/>
    <lineage>
        <taxon>Eukaryota</taxon>
        <taxon>Fungi</taxon>
        <taxon>Fungi incertae sedis</taxon>
        <taxon>Zoopagomycota</taxon>
        <taxon>Kickxellomycotina</taxon>
        <taxon>Kickxellomycetes</taxon>
        <taxon>Kickxellales</taxon>
        <taxon>Kickxellaceae</taxon>
        <taxon>Coemansia</taxon>
    </lineage>
</organism>
<dbReference type="Pfam" id="PF10493">
    <property type="entry name" value="Rod_C"/>
    <property type="match status" value="1"/>
</dbReference>
<comment type="caution">
    <text evidence="2">The sequence shown here is derived from an EMBL/GenBank/DDBJ whole genome shotgun (WGS) entry which is preliminary data.</text>
</comment>
<dbReference type="PANTHER" id="PTHR15688:SF1">
    <property type="entry name" value="KINETOCHORE-ASSOCIATED PROTEIN 1"/>
    <property type="match status" value="1"/>
</dbReference>
<accession>A0A9W8I060</accession>
<dbReference type="GO" id="GO:1990423">
    <property type="term" value="C:RZZ complex"/>
    <property type="evidence" value="ECO:0007669"/>
    <property type="project" value="TreeGrafter"/>
</dbReference>
<evidence type="ECO:0000259" key="1">
    <source>
        <dbReference type="Pfam" id="PF10493"/>
    </source>
</evidence>
<name>A0A9W8I060_9FUNG</name>
<dbReference type="AlphaFoldDB" id="A0A9W8I060"/>
<dbReference type="GO" id="GO:0005828">
    <property type="term" value="C:kinetochore microtubule"/>
    <property type="evidence" value="ECO:0007669"/>
    <property type="project" value="TreeGrafter"/>
</dbReference>
<gene>
    <name evidence="2" type="ORF">IWW36_006181</name>
</gene>
<feature type="domain" description="RZZ complex subunit KNTC1/ROD C-terminal" evidence="1">
    <location>
        <begin position="163"/>
        <end position="337"/>
    </location>
</feature>
<evidence type="ECO:0000313" key="3">
    <source>
        <dbReference type="Proteomes" id="UP001139887"/>
    </source>
</evidence>
<dbReference type="InterPro" id="IPR019527">
    <property type="entry name" value="RZZ-complex_KNTC1/ROD_C"/>
</dbReference>
<protein>
    <recommendedName>
        <fullName evidence="1">RZZ complex subunit KNTC1/ROD C-terminal domain-containing protein</fullName>
    </recommendedName>
</protein>
<dbReference type="GO" id="GO:1903394">
    <property type="term" value="P:protein localization to kinetochore involved in kinetochore assembly"/>
    <property type="evidence" value="ECO:0007669"/>
    <property type="project" value="TreeGrafter"/>
</dbReference>
<dbReference type="PANTHER" id="PTHR15688">
    <property type="entry name" value="KINETOCHORE-ASSOCIATED PROTEIN 1"/>
    <property type="match status" value="1"/>
</dbReference>
<dbReference type="OrthoDB" id="5552805at2759"/>
<dbReference type="GO" id="GO:0031267">
    <property type="term" value="F:small GTPase binding"/>
    <property type="evidence" value="ECO:0007669"/>
    <property type="project" value="TreeGrafter"/>
</dbReference>
<dbReference type="InterPro" id="IPR052802">
    <property type="entry name" value="KNTC1"/>
</dbReference>
<proteinExistence type="predicted"/>
<dbReference type="GO" id="GO:0007094">
    <property type="term" value="P:mitotic spindle assembly checkpoint signaling"/>
    <property type="evidence" value="ECO:0007669"/>
    <property type="project" value="TreeGrafter"/>
</dbReference>
<keyword evidence="3" id="KW-1185">Reference proteome</keyword>
<feature type="non-terminal residue" evidence="2">
    <location>
        <position position="341"/>
    </location>
</feature>
<reference evidence="2" key="1">
    <citation type="submission" date="2022-07" db="EMBL/GenBank/DDBJ databases">
        <title>Phylogenomic reconstructions and comparative analyses of Kickxellomycotina fungi.</title>
        <authorList>
            <person name="Reynolds N.K."/>
            <person name="Stajich J.E."/>
            <person name="Barry K."/>
            <person name="Grigoriev I.V."/>
            <person name="Crous P."/>
            <person name="Smith M.E."/>
        </authorList>
    </citation>
    <scope>NUCLEOTIDE SEQUENCE</scope>
    <source>
        <strain evidence="2">NRRL 1566</strain>
    </source>
</reference>
<dbReference type="GO" id="GO:0005737">
    <property type="term" value="C:cytoplasm"/>
    <property type="evidence" value="ECO:0007669"/>
    <property type="project" value="TreeGrafter"/>
</dbReference>
<dbReference type="EMBL" id="JANBUW010002090">
    <property type="protein sequence ID" value="KAJ2841670.1"/>
    <property type="molecule type" value="Genomic_DNA"/>
</dbReference>
<sequence>MLARSGLDIASVLEFAEAFRLNTTNVIAEYISLCCCSPRVDAYQPRVLAVVDEVGNSKLLERIFINALDNAISAYDYDRLSFVVQRLLLLNPHNATLERRAAVLDVLCAYDRRSLPTIEELRSESTRTRAAREALQVAYSDSGKDIAAVENDESLSDLLDAMPLAARHLSFHALVGSAPWTVLLPELGPETIDLLLPLAQPLELSEDDFYMHAIKAMLRQWNESSDATTAPDLHEAVLNKNHTRFDAIQPLIRCFKNLEAAVSILQYAAESFPCGPDRVAALKMGIKLLRKWGQLIKRMPDSERQQIMAKAETIYMYFEKSYADAATEITLRKYRLEKYLP</sequence>
<evidence type="ECO:0000313" key="2">
    <source>
        <dbReference type="EMBL" id="KAJ2841670.1"/>
    </source>
</evidence>
<dbReference type="GO" id="GO:0000070">
    <property type="term" value="P:mitotic sister chromatid segregation"/>
    <property type="evidence" value="ECO:0007669"/>
    <property type="project" value="TreeGrafter"/>
</dbReference>
<dbReference type="Proteomes" id="UP001139887">
    <property type="component" value="Unassembled WGS sequence"/>
</dbReference>